<feature type="transmembrane region" description="Helical" evidence="1">
    <location>
        <begin position="41"/>
        <end position="63"/>
    </location>
</feature>
<keyword evidence="1" id="KW-0812">Transmembrane</keyword>
<feature type="transmembrane region" description="Helical" evidence="1">
    <location>
        <begin position="193"/>
        <end position="214"/>
    </location>
</feature>
<keyword evidence="3" id="KW-1185">Reference proteome</keyword>
<name>A0A1I1ZHI3_PSEOC</name>
<evidence type="ECO:0000313" key="2">
    <source>
        <dbReference type="EMBL" id="SFE31284.1"/>
    </source>
</evidence>
<dbReference type="RefSeq" id="WP_093507556.1">
    <property type="nucleotide sequence ID" value="NZ_BSSG01000015.1"/>
</dbReference>
<keyword evidence="1" id="KW-0472">Membrane</keyword>
<feature type="transmembrane region" description="Helical" evidence="1">
    <location>
        <begin position="142"/>
        <end position="160"/>
    </location>
</feature>
<evidence type="ECO:0000313" key="3">
    <source>
        <dbReference type="Proteomes" id="UP000243950"/>
    </source>
</evidence>
<gene>
    <name evidence="2" type="ORF">SAMN05216372_11524</name>
</gene>
<dbReference type="AlphaFoldDB" id="A0A1I1ZHI3"/>
<feature type="transmembrane region" description="Helical" evidence="1">
    <location>
        <begin position="75"/>
        <end position="92"/>
    </location>
</feature>
<accession>A0A1I1ZHI3</accession>
<keyword evidence="1" id="KW-1133">Transmembrane helix</keyword>
<dbReference type="Proteomes" id="UP000243950">
    <property type="component" value="Unassembled WGS sequence"/>
</dbReference>
<protein>
    <submittedName>
        <fullName evidence="2">TraX protein</fullName>
    </submittedName>
</protein>
<dbReference type="Pfam" id="PF05857">
    <property type="entry name" value="TraX"/>
    <property type="match status" value="1"/>
</dbReference>
<feature type="transmembrane region" description="Helical" evidence="1">
    <location>
        <begin position="167"/>
        <end position="187"/>
    </location>
</feature>
<dbReference type="EMBL" id="FOMO01000015">
    <property type="protein sequence ID" value="SFE31284.1"/>
    <property type="molecule type" value="Genomic_DNA"/>
</dbReference>
<evidence type="ECO:0000256" key="1">
    <source>
        <dbReference type="SAM" id="Phobius"/>
    </source>
</evidence>
<organism evidence="2 3">
    <name type="scientific">Pseudomonas straminea</name>
    <dbReference type="NCBI Taxonomy" id="47882"/>
    <lineage>
        <taxon>Bacteria</taxon>
        <taxon>Pseudomonadati</taxon>
        <taxon>Pseudomonadota</taxon>
        <taxon>Gammaproteobacteria</taxon>
        <taxon>Pseudomonadales</taxon>
        <taxon>Pseudomonadaceae</taxon>
        <taxon>Phytopseudomonas</taxon>
    </lineage>
</organism>
<proteinExistence type="predicted"/>
<feature type="transmembrane region" description="Helical" evidence="1">
    <location>
        <begin position="226"/>
        <end position="243"/>
    </location>
</feature>
<dbReference type="InterPro" id="IPR008875">
    <property type="entry name" value="TraX"/>
</dbReference>
<sequence length="244" mass="27172">MPSSFPHHPSPGRDAALDLIKWLALLTMLIDHLRHAWPELYFLYVPGRLAFPLFCLAIAANVARSRADDASGVTARYLGWLLLFSLVSEWPYRLLVPTAESLNVMPTLVLGLLIANAVQRVDIQARWLGAGALATAVLAHEWLMFGMFGALLPAAFLLALRGSRARWLLPMLGCLAANYWAPFYADAARGDPFAWSVLAMCLFAPLLGLLLLRCRPPFPVPPVRRWAYLFYPAHFLVLVALRNL</sequence>
<reference evidence="3" key="1">
    <citation type="submission" date="2016-10" db="EMBL/GenBank/DDBJ databases">
        <authorList>
            <person name="Varghese N."/>
            <person name="Submissions S."/>
        </authorList>
    </citation>
    <scope>NUCLEOTIDE SEQUENCE [LARGE SCALE GENOMIC DNA]</scope>
    <source>
        <strain evidence="3">JCM 2783</strain>
    </source>
</reference>